<name>A0A484F5K8_9EURY</name>
<organism evidence="1 2">
    <name type="scientific">Methanimicrococcus blatticola</name>
    <dbReference type="NCBI Taxonomy" id="91560"/>
    <lineage>
        <taxon>Archaea</taxon>
        <taxon>Methanobacteriati</taxon>
        <taxon>Methanobacteriota</taxon>
        <taxon>Stenosarchaea group</taxon>
        <taxon>Methanomicrobia</taxon>
        <taxon>Methanosarcinales</taxon>
        <taxon>Methanosarcinaceae</taxon>
        <taxon>Methanimicrococcus</taxon>
    </lineage>
</organism>
<dbReference type="RefSeq" id="WP_133516975.1">
    <property type="nucleotide sequence ID" value="NZ_JAHDUW010000005.1"/>
</dbReference>
<keyword evidence="2" id="KW-1185">Reference proteome</keyword>
<evidence type="ECO:0000313" key="1">
    <source>
        <dbReference type="EMBL" id="TDQ70160.1"/>
    </source>
</evidence>
<proteinExistence type="predicted"/>
<accession>A0A484F5K8</accession>
<comment type="caution">
    <text evidence="1">The sequence shown here is derived from an EMBL/GenBank/DDBJ whole genome shotgun (WGS) entry which is preliminary data.</text>
</comment>
<reference evidence="1 2" key="1">
    <citation type="submission" date="2019-03" db="EMBL/GenBank/DDBJ databases">
        <title>Genomic Encyclopedia of Type Strains, Phase IV (KMG-IV): sequencing the most valuable type-strain genomes for metagenomic binning, comparative biology and taxonomic classification.</title>
        <authorList>
            <person name="Goeker M."/>
        </authorList>
    </citation>
    <scope>NUCLEOTIDE SEQUENCE [LARGE SCALE GENOMIC DNA]</scope>
    <source>
        <strain evidence="1 2">DSM 13328</strain>
    </source>
</reference>
<gene>
    <name evidence="1" type="ORF">C7391_0499</name>
</gene>
<protein>
    <submittedName>
        <fullName evidence="1">Uncharacterized protein</fullName>
    </submittedName>
</protein>
<dbReference type="Gene3D" id="1.10.10.1530">
    <property type="match status" value="1"/>
</dbReference>
<dbReference type="Proteomes" id="UP000294855">
    <property type="component" value="Unassembled WGS sequence"/>
</dbReference>
<sequence>MMNIKYLLGSFLILLVAASAMTPVLGASNQNSSNDVKFVKCKLIEDAQWVNLTNEEKEAYLGQFEISDENGNIKVKMLGMPGMAMSSEMVTLSISTCDPDEMKLLESMNAEEREAYYLSRYKENLAIEVEAGNLTQEEADELYAEYASLEHNHVNFFTMRANTVSLSEEELEALKDMTEDEREAFFLENFKQSLSDAVAEGKLTQEEAGEMLSARENGINIGFKAHGGNGEISLRIASPLSEEEIITLQEMTEDDKKDFFLSQIKSSLDADVAAGKMTQEEADEILSYHESGSAGYTRGHAVHRTASYHTTAAAVTE</sequence>
<evidence type="ECO:0000313" key="2">
    <source>
        <dbReference type="Proteomes" id="UP000294855"/>
    </source>
</evidence>
<dbReference type="AlphaFoldDB" id="A0A484F5K8"/>
<dbReference type="EMBL" id="SNYS01000006">
    <property type="protein sequence ID" value="TDQ70160.1"/>
    <property type="molecule type" value="Genomic_DNA"/>
</dbReference>